<keyword evidence="1" id="KW-0472">Membrane</keyword>
<name>A0AAV9I506_9PEZI</name>
<evidence type="ECO:0000256" key="1">
    <source>
        <dbReference type="SAM" id="Phobius"/>
    </source>
</evidence>
<feature type="transmembrane region" description="Helical" evidence="1">
    <location>
        <begin position="104"/>
        <end position="128"/>
    </location>
</feature>
<evidence type="ECO:0008006" key="4">
    <source>
        <dbReference type="Google" id="ProtNLM"/>
    </source>
</evidence>
<reference evidence="2" key="2">
    <citation type="submission" date="2023-06" db="EMBL/GenBank/DDBJ databases">
        <authorList>
            <consortium name="Lawrence Berkeley National Laboratory"/>
            <person name="Mondo S.J."/>
            <person name="Hensen N."/>
            <person name="Bonometti L."/>
            <person name="Westerberg I."/>
            <person name="Brannstrom I.O."/>
            <person name="Guillou S."/>
            <person name="Cros-Aarteil S."/>
            <person name="Calhoun S."/>
            <person name="Haridas S."/>
            <person name="Kuo A."/>
            <person name="Pangilinan J."/>
            <person name="Riley R."/>
            <person name="Labutti K."/>
            <person name="Andreopoulos B."/>
            <person name="Lipzen A."/>
            <person name="Chen C."/>
            <person name="Yanf M."/>
            <person name="Daum C."/>
            <person name="Ng V."/>
            <person name="Clum A."/>
            <person name="Steindorff A."/>
            <person name="Ohm R."/>
            <person name="Martin F."/>
            <person name="Silar P."/>
            <person name="Natvig D."/>
            <person name="Lalanne C."/>
            <person name="Gautier V."/>
            <person name="Ament-Velasquez S.L."/>
            <person name="Kruys A."/>
            <person name="Hutchinson M.I."/>
            <person name="Powell A.J."/>
            <person name="Barry K."/>
            <person name="Miller A.N."/>
            <person name="Grigoriev I.V."/>
            <person name="Debuchy R."/>
            <person name="Gladieux P."/>
            <person name="Thoren M.H."/>
            <person name="Johannesson H."/>
        </authorList>
    </citation>
    <scope>NUCLEOTIDE SEQUENCE</scope>
    <source>
        <strain evidence="2">PSN324</strain>
    </source>
</reference>
<evidence type="ECO:0000313" key="2">
    <source>
        <dbReference type="EMBL" id="KAK4466041.1"/>
    </source>
</evidence>
<dbReference type="Proteomes" id="UP001321749">
    <property type="component" value="Unassembled WGS sequence"/>
</dbReference>
<proteinExistence type="predicted"/>
<keyword evidence="1" id="KW-0812">Transmembrane</keyword>
<dbReference type="EMBL" id="MU864934">
    <property type="protein sequence ID" value="KAK4466041.1"/>
    <property type="molecule type" value="Genomic_DNA"/>
</dbReference>
<gene>
    <name evidence="2" type="ORF">QBC42DRAFT_259883</name>
</gene>
<organism evidence="2 3">
    <name type="scientific">Cladorrhinum samala</name>
    <dbReference type="NCBI Taxonomy" id="585594"/>
    <lineage>
        <taxon>Eukaryota</taxon>
        <taxon>Fungi</taxon>
        <taxon>Dikarya</taxon>
        <taxon>Ascomycota</taxon>
        <taxon>Pezizomycotina</taxon>
        <taxon>Sordariomycetes</taxon>
        <taxon>Sordariomycetidae</taxon>
        <taxon>Sordariales</taxon>
        <taxon>Podosporaceae</taxon>
        <taxon>Cladorrhinum</taxon>
    </lineage>
</organism>
<reference evidence="2" key="1">
    <citation type="journal article" date="2023" name="Mol. Phylogenet. Evol.">
        <title>Genome-scale phylogeny and comparative genomics of the fungal order Sordariales.</title>
        <authorList>
            <person name="Hensen N."/>
            <person name="Bonometti L."/>
            <person name="Westerberg I."/>
            <person name="Brannstrom I.O."/>
            <person name="Guillou S."/>
            <person name="Cros-Aarteil S."/>
            <person name="Calhoun S."/>
            <person name="Haridas S."/>
            <person name="Kuo A."/>
            <person name="Mondo S."/>
            <person name="Pangilinan J."/>
            <person name="Riley R."/>
            <person name="LaButti K."/>
            <person name="Andreopoulos B."/>
            <person name="Lipzen A."/>
            <person name="Chen C."/>
            <person name="Yan M."/>
            <person name="Daum C."/>
            <person name="Ng V."/>
            <person name="Clum A."/>
            <person name="Steindorff A."/>
            <person name="Ohm R.A."/>
            <person name="Martin F."/>
            <person name="Silar P."/>
            <person name="Natvig D.O."/>
            <person name="Lalanne C."/>
            <person name="Gautier V."/>
            <person name="Ament-Velasquez S.L."/>
            <person name="Kruys A."/>
            <person name="Hutchinson M.I."/>
            <person name="Powell A.J."/>
            <person name="Barry K."/>
            <person name="Miller A.N."/>
            <person name="Grigoriev I.V."/>
            <person name="Debuchy R."/>
            <person name="Gladieux P."/>
            <person name="Hiltunen Thoren M."/>
            <person name="Johannesson H."/>
        </authorList>
    </citation>
    <scope>NUCLEOTIDE SEQUENCE</scope>
    <source>
        <strain evidence="2">PSN324</strain>
    </source>
</reference>
<comment type="caution">
    <text evidence="2">The sequence shown here is derived from an EMBL/GenBank/DDBJ whole genome shotgun (WGS) entry which is preliminary data.</text>
</comment>
<evidence type="ECO:0000313" key="3">
    <source>
        <dbReference type="Proteomes" id="UP001321749"/>
    </source>
</evidence>
<sequence length="145" mass="16314">MLLMFFVAVCLLSSRISAILVYLLIFSLFSPRHFVFPLSVRGNSRRSNTGISVYSSESITHALLLKDYSSCRERNAMLLPNTCVLISIDNSCMKAWRYSNNCDIVLLGQCCLLLEYLVFFFVFSFLFAKSTIPTGPGTKISSSPR</sequence>
<protein>
    <recommendedName>
        <fullName evidence="4">Secreted protein</fullName>
    </recommendedName>
</protein>
<keyword evidence="1" id="KW-1133">Transmembrane helix</keyword>
<keyword evidence="3" id="KW-1185">Reference proteome</keyword>
<dbReference type="AlphaFoldDB" id="A0AAV9I506"/>
<accession>A0AAV9I506</accession>